<dbReference type="RefSeq" id="WP_110571403.1">
    <property type="nucleotide sequence ID" value="NZ_CP134885.1"/>
</dbReference>
<keyword evidence="3 5" id="KW-0378">Hydrolase</keyword>
<evidence type="ECO:0000256" key="4">
    <source>
        <dbReference type="ARBA" id="ARBA00022825"/>
    </source>
</evidence>
<comment type="similarity">
    <text evidence="1 5 6">Belongs to the peptidase S8 family.</text>
</comment>
<sequence length="385" mass="40499">MRKYIILKKNPAAPKDGVRRMGIAQSRNSFFFERLTERAAASMLREPEVEAVAPAMKTRLIKPLDSADTNLTDSWGLDATKARTSAFTGVGVTVAVLDTGIDEKHPAFTGVRLIQKDFSGDGDGDVQGHGTHCAGTIFGRDVNGVRIGVAPGIQTALIGKVLGENGGDTEMLVQGVQWAVDNQANIISMSLGFDFPGMVAEWLDGGWPTELATSNGLEAYRLNLRVLDDLLALTRSRGALRGTGALVIAASGNESQRDQHEDWKIAASLPAAAEDVLSVAAVRRDGEYLKVADFSNSLALVSAPGVDIVSAKSGGGLEALSGTSMACPHVAGLAALWWEALKTKGLSASPATVRARLIATASREVFEHAGLEEDVGQGLVLAPTV</sequence>
<feature type="active site" description="Charge relay system" evidence="5">
    <location>
        <position position="324"/>
    </location>
</feature>
<organism evidence="8 9">
    <name type="scientific">Komagataeibacter nataicola</name>
    <dbReference type="NCBI Taxonomy" id="265960"/>
    <lineage>
        <taxon>Bacteria</taxon>
        <taxon>Pseudomonadati</taxon>
        <taxon>Pseudomonadota</taxon>
        <taxon>Alphaproteobacteria</taxon>
        <taxon>Acetobacterales</taxon>
        <taxon>Acetobacteraceae</taxon>
        <taxon>Komagataeibacter</taxon>
    </lineage>
</organism>
<dbReference type="InterPro" id="IPR036852">
    <property type="entry name" value="Peptidase_S8/S53_dom_sf"/>
</dbReference>
<feature type="active site" description="Charge relay system" evidence="5">
    <location>
        <position position="129"/>
    </location>
</feature>
<dbReference type="CDD" id="cd07480">
    <property type="entry name" value="Peptidases_S8_12"/>
    <property type="match status" value="1"/>
</dbReference>
<feature type="active site" description="Charge relay system" evidence="5">
    <location>
        <position position="98"/>
    </location>
</feature>
<dbReference type="PANTHER" id="PTHR43806:SF11">
    <property type="entry name" value="CEREVISIN-RELATED"/>
    <property type="match status" value="1"/>
</dbReference>
<name>A0ABX5P7G9_9PROT</name>
<keyword evidence="9" id="KW-1185">Reference proteome</keyword>
<keyword evidence="2 5" id="KW-0645">Protease</keyword>
<evidence type="ECO:0000256" key="3">
    <source>
        <dbReference type="ARBA" id="ARBA00022801"/>
    </source>
</evidence>
<dbReference type="Pfam" id="PF00082">
    <property type="entry name" value="Peptidase_S8"/>
    <property type="match status" value="1"/>
</dbReference>
<dbReference type="InterPro" id="IPR023827">
    <property type="entry name" value="Peptidase_S8_Asp-AS"/>
</dbReference>
<gene>
    <name evidence="8" type="ORF">CDI09_14945</name>
</gene>
<dbReference type="PROSITE" id="PS51892">
    <property type="entry name" value="SUBTILASE"/>
    <property type="match status" value="1"/>
</dbReference>
<evidence type="ECO:0000313" key="8">
    <source>
        <dbReference type="EMBL" id="PYD65189.1"/>
    </source>
</evidence>
<proteinExistence type="inferred from homology"/>
<dbReference type="InterPro" id="IPR023828">
    <property type="entry name" value="Peptidase_S8_Ser-AS"/>
</dbReference>
<accession>A0ABX5P7G9</accession>
<evidence type="ECO:0000256" key="5">
    <source>
        <dbReference type="PROSITE-ProRule" id="PRU01240"/>
    </source>
</evidence>
<dbReference type="PROSITE" id="PS00138">
    <property type="entry name" value="SUBTILASE_SER"/>
    <property type="match status" value="1"/>
</dbReference>
<keyword evidence="4 5" id="KW-0720">Serine protease</keyword>
<reference evidence="8 9" key="1">
    <citation type="submission" date="2017-06" db="EMBL/GenBank/DDBJ databases">
        <title>A draft genome sequence of Komagataeibacter nataicola LMG 1536.</title>
        <authorList>
            <person name="Skraban J."/>
            <person name="Cleenwerck I."/>
            <person name="Vandamme P."/>
            <person name="Trcek J."/>
        </authorList>
    </citation>
    <scope>NUCLEOTIDE SEQUENCE [LARGE SCALE GENOMIC DNA]</scope>
    <source>
        <strain evidence="8 9">LMG 1536</strain>
    </source>
</reference>
<dbReference type="EMBL" id="NIRT01000039">
    <property type="protein sequence ID" value="PYD65189.1"/>
    <property type="molecule type" value="Genomic_DNA"/>
</dbReference>
<protein>
    <submittedName>
        <fullName evidence="8">Peptidase S8</fullName>
    </submittedName>
</protein>
<dbReference type="InterPro" id="IPR000209">
    <property type="entry name" value="Peptidase_S8/S53_dom"/>
</dbReference>
<dbReference type="InterPro" id="IPR015500">
    <property type="entry name" value="Peptidase_S8_subtilisin-rel"/>
</dbReference>
<comment type="caution">
    <text evidence="8">The sequence shown here is derived from an EMBL/GenBank/DDBJ whole genome shotgun (WGS) entry which is preliminary data.</text>
</comment>
<dbReference type="Gene3D" id="3.40.50.200">
    <property type="entry name" value="Peptidase S8/S53 domain"/>
    <property type="match status" value="1"/>
</dbReference>
<evidence type="ECO:0000313" key="9">
    <source>
        <dbReference type="Proteomes" id="UP000247512"/>
    </source>
</evidence>
<evidence type="ECO:0000256" key="6">
    <source>
        <dbReference type="RuleBase" id="RU003355"/>
    </source>
</evidence>
<dbReference type="InterPro" id="IPR050131">
    <property type="entry name" value="Peptidase_S8_subtilisin-like"/>
</dbReference>
<dbReference type="PANTHER" id="PTHR43806">
    <property type="entry name" value="PEPTIDASE S8"/>
    <property type="match status" value="1"/>
</dbReference>
<dbReference type="SUPFAM" id="SSF52743">
    <property type="entry name" value="Subtilisin-like"/>
    <property type="match status" value="1"/>
</dbReference>
<dbReference type="PROSITE" id="PS00136">
    <property type="entry name" value="SUBTILASE_ASP"/>
    <property type="match status" value="1"/>
</dbReference>
<dbReference type="Proteomes" id="UP000247512">
    <property type="component" value="Unassembled WGS sequence"/>
</dbReference>
<evidence type="ECO:0000256" key="2">
    <source>
        <dbReference type="ARBA" id="ARBA00022670"/>
    </source>
</evidence>
<feature type="domain" description="Peptidase S8/S53" evidence="7">
    <location>
        <begin position="90"/>
        <end position="378"/>
    </location>
</feature>
<evidence type="ECO:0000256" key="1">
    <source>
        <dbReference type="ARBA" id="ARBA00011073"/>
    </source>
</evidence>
<dbReference type="PRINTS" id="PR00723">
    <property type="entry name" value="SUBTILISIN"/>
</dbReference>
<evidence type="ECO:0000259" key="7">
    <source>
        <dbReference type="Pfam" id="PF00082"/>
    </source>
</evidence>